<dbReference type="EMBL" id="MHWE01000012">
    <property type="protein sequence ID" value="OHB03901.1"/>
    <property type="molecule type" value="Genomic_DNA"/>
</dbReference>
<evidence type="ECO:0000313" key="2">
    <source>
        <dbReference type="Proteomes" id="UP000176800"/>
    </source>
</evidence>
<sequence length="59" mass="6400">MRIRSVVGLGLAIIMAKFLVPRIFSGFENTLVLFFDLAQTILTRGNNSATSIGSFLPSP</sequence>
<gene>
    <name evidence="1" type="ORF">A3B14_01025</name>
</gene>
<name>A0A1G2U2Z9_9BACT</name>
<comment type="caution">
    <text evidence="1">The sequence shown here is derived from an EMBL/GenBank/DDBJ whole genome shotgun (WGS) entry which is preliminary data.</text>
</comment>
<protein>
    <submittedName>
        <fullName evidence="1">Uncharacterized protein</fullName>
    </submittedName>
</protein>
<evidence type="ECO:0000313" key="1">
    <source>
        <dbReference type="EMBL" id="OHB03901.1"/>
    </source>
</evidence>
<dbReference type="Proteomes" id="UP000176800">
    <property type="component" value="Unassembled WGS sequence"/>
</dbReference>
<dbReference type="AlphaFoldDB" id="A0A1G2U2Z9"/>
<organism evidence="1 2">
    <name type="scientific">Candidatus Zambryskibacteria bacterium RIFCSPLOWO2_01_FULL_45_21</name>
    <dbReference type="NCBI Taxonomy" id="1802761"/>
    <lineage>
        <taxon>Bacteria</taxon>
        <taxon>Candidatus Zambryskiibacteriota</taxon>
    </lineage>
</organism>
<accession>A0A1G2U2Z9</accession>
<proteinExistence type="predicted"/>
<reference evidence="1 2" key="1">
    <citation type="journal article" date="2016" name="Nat. Commun.">
        <title>Thousands of microbial genomes shed light on interconnected biogeochemical processes in an aquifer system.</title>
        <authorList>
            <person name="Anantharaman K."/>
            <person name="Brown C.T."/>
            <person name="Hug L.A."/>
            <person name="Sharon I."/>
            <person name="Castelle C.J."/>
            <person name="Probst A.J."/>
            <person name="Thomas B.C."/>
            <person name="Singh A."/>
            <person name="Wilkins M.J."/>
            <person name="Karaoz U."/>
            <person name="Brodie E.L."/>
            <person name="Williams K.H."/>
            <person name="Hubbard S.S."/>
            <person name="Banfield J.F."/>
        </authorList>
    </citation>
    <scope>NUCLEOTIDE SEQUENCE [LARGE SCALE GENOMIC DNA]</scope>
</reference>